<proteinExistence type="predicted"/>
<keyword evidence="2 5" id="KW-0812">Transmembrane</keyword>
<sequence length="563" mass="59100">MIQVQNYINGLHFNNLRGDIYGGLTAAVVALPLALAMGVASGAGPIAGMYGAIFVGFFAALLGGTPAQVSGPTGPMTVVMAGIFTQFTSLFPGDPATGAALAFTVVIMGGLFQIAFGILKIGKYIQLVPHPVVSGFMSGIGVIIILIQIGPLLGHAPTAKPLAAALAMPEHFARPQQAAMVLGLLTLAIVYLIPKFLPKLNRLMPSPLLALIVGTAFFLLFMDHESAATLGKIPSGLPDPRLPTIMLEHLIPMIIAALILAALGSIDSLLTSLVADNVTRTYHKSDRELIGQGIGNTIAGIFGGLPGAGATMRTVVNVKAGGLTPLSGALHAVILLVIVLGASGLASHIPNAVLAGILVKVGTDIIDWEYLKKVHRAPLAGVVIMLVVLVMTVFVDLMIAVGTGMVMASLVFLKRMTDLQIESLKITTSEQSEMPLNDNEKEFMTNAGGRILLFSLGGPMSFGSAKNMAKMLSTYKNYDVMVIDVSTVPLIDFTSCKALTEIITDAQSLHRHVMLVGAQGKVLITLTKQQIVGLVGPENTFQFREPALAKAFESVKNSGNIED</sequence>
<dbReference type="InterPro" id="IPR002645">
    <property type="entry name" value="STAS_dom"/>
</dbReference>
<reference evidence="7" key="1">
    <citation type="submission" date="2018-06" db="EMBL/GenBank/DDBJ databases">
        <authorList>
            <person name="Zhirakovskaya E."/>
        </authorList>
    </citation>
    <scope>NUCLEOTIDE SEQUENCE</scope>
</reference>
<name>A0A3B0ZRF2_9ZZZZ</name>
<dbReference type="EMBL" id="UOFR01000013">
    <property type="protein sequence ID" value="VAW91790.1"/>
    <property type="molecule type" value="Genomic_DNA"/>
</dbReference>
<feature type="transmembrane region" description="Helical" evidence="5">
    <location>
        <begin position="205"/>
        <end position="222"/>
    </location>
</feature>
<comment type="subcellular location">
    <subcellularLocation>
        <location evidence="1">Membrane</location>
        <topology evidence="1">Multi-pass membrane protein</topology>
    </subcellularLocation>
</comment>
<feature type="transmembrane region" description="Helical" evidence="5">
    <location>
        <begin position="242"/>
        <end position="263"/>
    </location>
</feature>
<evidence type="ECO:0000256" key="1">
    <source>
        <dbReference type="ARBA" id="ARBA00004141"/>
    </source>
</evidence>
<evidence type="ECO:0000256" key="3">
    <source>
        <dbReference type="ARBA" id="ARBA00022989"/>
    </source>
</evidence>
<evidence type="ECO:0000313" key="7">
    <source>
        <dbReference type="EMBL" id="VAW91790.1"/>
    </source>
</evidence>
<dbReference type="GO" id="GO:0016020">
    <property type="term" value="C:membrane"/>
    <property type="evidence" value="ECO:0007669"/>
    <property type="project" value="UniProtKB-SubCell"/>
</dbReference>
<dbReference type="GO" id="GO:0055085">
    <property type="term" value="P:transmembrane transport"/>
    <property type="evidence" value="ECO:0007669"/>
    <property type="project" value="InterPro"/>
</dbReference>
<accession>A0A3B0ZRF2</accession>
<feature type="transmembrane region" description="Helical" evidence="5">
    <location>
        <begin position="173"/>
        <end position="193"/>
    </location>
</feature>
<dbReference type="AlphaFoldDB" id="A0A3B0ZRF2"/>
<dbReference type="CDD" id="cd07042">
    <property type="entry name" value="STAS_SulP_like_sulfate_transporter"/>
    <property type="match status" value="1"/>
</dbReference>
<feature type="domain" description="STAS" evidence="6">
    <location>
        <begin position="451"/>
        <end position="551"/>
    </location>
</feature>
<evidence type="ECO:0000259" key="6">
    <source>
        <dbReference type="PROSITE" id="PS50801"/>
    </source>
</evidence>
<evidence type="ECO:0000256" key="4">
    <source>
        <dbReference type="ARBA" id="ARBA00023136"/>
    </source>
</evidence>
<dbReference type="PANTHER" id="PTHR11814">
    <property type="entry name" value="SULFATE TRANSPORTER"/>
    <property type="match status" value="1"/>
</dbReference>
<keyword evidence="4 5" id="KW-0472">Membrane</keyword>
<dbReference type="Pfam" id="PF01740">
    <property type="entry name" value="STAS"/>
    <property type="match status" value="1"/>
</dbReference>
<feature type="transmembrane region" description="Helical" evidence="5">
    <location>
        <begin position="99"/>
        <end position="119"/>
    </location>
</feature>
<feature type="transmembrane region" description="Helical" evidence="5">
    <location>
        <begin position="46"/>
        <end position="64"/>
    </location>
</feature>
<feature type="transmembrane region" description="Helical" evidence="5">
    <location>
        <begin position="333"/>
        <end position="359"/>
    </location>
</feature>
<feature type="transmembrane region" description="Helical" evidence="5">
    <location>
        <begin position="20"/>
        <end position="40"/>
    </location>
</feature>
<gene>
    <name evidence="7" type="ORF">MNBD_GAMMA21-2792</name>
</gene>
<dbReference type="PROSITE" id="PS50801">
    <property type="entry name" value="STAS"/>
    <property type="match status" value="1"/>
</dbReference>
<keyword evidence="3 5" id="KW-1133">Transmembrane helix</keyword>
<dbReference type="InterPro" id="IPR001902">
    <property type="entry name" value="SLC26A/SulP_fam"/>
</dbReference>
<feature type="transmembrane region" description="Helical" evidence="5">
    <location>
        <begin position="379"/>
        <end position="412"/>
    </location>
</feature>
<dbReference type="Pfam" id="PF00916">
    <property type="entry name" value="Sulfate_transp"/>
    <property type="match status" value="1"/>
</dbReference>
<dbReference type="InterPro" id="IPR011547">
    <property type="entry name" value="SLC26A/SulP_dom"/>
</dbReference>
<protein>
    <submittedName>
        <fullName evidence="7">Sulfate permease</fullName>
    </submittedName>
</protein>
<evidence type="ECO:0000256" key="2">
    <source>
        <dbReference type="ARBA" id="ARBA00022692"/>
    </source>
</evidence>
<organism evidence="7">
    <name type="scientific">hydrothermal vent metagenome</name>
    <dbReference type="NCBI Taxonomy" id="652676"/>
    <lineage>
        <taxon>unclassified sequences</taxon>
        <taxon>metagenomes</taxon>
        <taxon>ecological metagenomes</taxon>
    </lineage>
</organism>
<dbReference type="InterPro" id="IPR036513">
    <property type="entry name" value="STAS_dom_sf"/>
</dbReference>
<dbReference type="SUPFAM" id="SSF52091">
    <property type="entry name" value="SpoIIaa-like"/>
    <property type="match status" value="1"/>
</dbReference>
<dbReference type="Gene3D" id="3.30.750.24">
    <property type="entry name" value="STAS domain"/>
    <property type="match status" value="1"/>
</dbReference>
<feature type="transmembrane region" description="Helical" evidence="5">
    <location>
        <begin position="131"/>
        <end position="153"/>
    </location>
</feature>
<evidence type="ECO:0000256" key="5">
    <source>
        <dbReference type="SAM" id="Phobius"/>
    </source>
</evidence>